<dbReference type="Gene3D" id="6.10.10.10">
    <property type="entry name" value="Flagellar export chaperone, C-terminal domain"/>
    <property type="match status" value="1"/>
</dbReference>
<evidence type="ECO:0000313" key="6">
    <source>
        <dbReference type="Proteomes" id="UP000295176"/>
    </source>
</evidence>
<dbReference type="InterPro" id="IPR046358">
    <property type="entry name" value="Flagellin_C"/>
</dbReference>
<keyword evidence="1" id="KW-0975">Bacterial flagellum</keyword>
<dbReference type="PANTHER" id="PTHR42754:SF1">
    <property type="entry name" value="LIPOPROTEIN"/>
    <property type="match status" value="1"/>
</dbReference>
<comment type="caution">
    <text evidence="5">The sequence shown here is derived from an EMBL/GenBank/DDBJ whole genome shotgun (WGS) entry which is preliminary data.</text>
</comment>
<dbReference type="SUPFAM" id="SSF64518">
    <property type="entry name" value="Phase 1 flagellin"/>
    <property type="match status" value="2"/>
</dbReference>
<name>A0A4R6RUD9_9FIRM</name>
<protein>
    <recommendedName>
        <fullName evidence="1">Flagellin</fullName>
    </recommendedName>
</protein>
<dbReference type="SUPFAM" id="SSF50998">
    <property type="entry name" value="Quinoprotein alcohol dehydrogenase-like"/>
    <property type="match status" value="1"/>
</dbReference>
<evidence type="ECO:0000256" key="2">
    <source>
        <dbReference type="SAM" id="Coils"/>
    </source>
</evidence>
<dbReference type="Proteomes" id="UP000295176">
    <property type="component" value="Unassembled WGS sequence"/>
</dbReference>
<gene>
    <name evidence="5" type="ORF">C7957_12327</name>
</gene>
<feature type="coiled-coil region" evidence="2">
    <location>
        <begin position="100"/>
        <end position="127"/>
    </location>
</feature>
<proteinExistence type="inferred from homology"/>
<dbReference type="InterPro" id="IPR042187">
    <property type="entry name" value="Flagellin_C_sub2"/>
</dbReference>
<dbReference type="Pfam" id="PF00700">
    <property type="entry name" value="Flagellin_C"/>
    <property type="match status" value="1"/>
</dbReference>
<dbReference type="InterPro" id="IPR011047">
    <property type="entry name" value="Quinoprotein_ADH-like_sf"/>
</dbReference>
<evidence type="ECO:0000259" key="4">
    <source>
        <dbReference type="Pfam" id="PF00700"/>
    </source>
</evidence>
<comment type="function">
    <text evidence="1">Flagellin is the subunit protein which polymerizes to form the filaments of bacterial flagella.</text>
</comment>
<comment type="subcellular location">
    <subcellularLocation>
        <location evidence="1">Secreted</location>
    </subcellularLocation>
    <subcellularLocation>
        <location evidence="1">Bacterial flagellum</location>
    </subcellularLocation>
</comment>
<accession>A0A4R6RUD9</accession>
<keyword evidence="2" id="KW-0175">Coiled coil</keyword>
<dbReference type="PANTHER" id="PTHR42754">
    <property type="entry name" value="ENDOGLUCANASE"/>
    <property type="match status" value="1"/>
</dbReference>
<dbReference type="InterPro" id="IPR001029">
    <property type="entry name" value="Flagellin_N"/>
</dbReference>
<feature type="domain" description="Flagellin C-terminal" evidence="4">
    <location>
        <begin position="1913"/>
        <end position="1998"/>
    </location>
</feature>
<dbReference type="RefSeq" id="WP_133530915.1">
    <property type="nucleotide sequence ID" value="NZ_SNXX01000023.1"/>
</dbReference>
<dbReference type="SUPFAM" id="SSF101898">
    <property type="entry name" value="NHL repeat"/>
    <property type="match status" value="1"/>
</dbReference>
<reference evidence="5 6" key="1">
    <citation type="submission" date="2019-03" db="EMBL/GenBank/DDBJ databases">
        <title>Subsurface microbial communities from deep shales in Ohio and West Virginia, USA.</title>
        <authorList>
            <person name="Wrighton K."/>
        </authorList>
    </citation>
    <scope>NUCLEOTIDE SEQUENCE [LARGE SCALE GENOMIC DNA]</scope>
    <source>
        <strain evidence="5 6">MSL 7</strain>
    </source>
</reference>
<evidence type="ECO:0000313" key="5">
    <source>
        <dbReference type="EMBL" id="TDP89666.1"/>
    </source>
</evidence>
<sequence length="1999" mass="216917">MLGISTFATLSTYNQLNKNMKAHKDSFERLSSGSRLNSAADDAAGMAISQKMESQTRALEQDARNIQDGVSLLATADDAVDSLQSNTQRMRELFLQAANDTQAAEDREAIRNELKELETQMSEVVRETEFNKVPLIDGTFSKKTEDASNELEPELSVPEDGSAISQKMELRDFEVDFKFRDISDSESNKLKIEIWHEDQLMGESILEDDPLKWEESAGGSEIDIGSDIVATKDGGFIAVGTTSSHNGDTQGSDAEDSIFAVKFNGNIDETTEERIEWAQTFQDSGVKAEGLSISDLPNEDGYLISGTTATDKGDSDMLLLKIDDSGDVSFKESYGGQDDFAKSIDNIEGGGQIVAGEVDARHGSQDIFLLNTDQDGNFKWETQIENPNSNDSVYDVKAVADGYLVGGSSGGEAVLHKLDSNGDLEDTIELGYNGDLRDIEVLNNGNIVTVGNGINRLELRKIIPGSGIQSVQTLSDLSSFKDGMGVEIVDNGGSEEIIISGTSIAADGSDQISAVKLGSDLNTIWESYNKDAGSHGNKGEEIYASTDGGYLSTAGELDKRLVQFDSHGIYQGEIDLSEYDGGKYAEYEISQLISGSESYHAVLENSTGEMQLAEINYSGGKFDESNLSMTNIGAAIDGQAGVALDSQTFKDLHLLEQGDSGFVIETSEGENTLLHHFDADNNLKSSFEAADEFETINNLTLNSSGNLSLVGSTERGDVEVGFTGVSDTAQIYEDLKLNFVTGTEEGISFDHETKKLEISLAESKDYNIADIKNLIAHNTKNEDVVSYYNAADFNDLLTESNDYTSDPTFNDPAKEYLDFEIDGAAGKLNTFDLSGESLILNSNSGETASAELVVDGTTLRVTANTAFRDGDKISLSDDANGIDETISFAADEADWSVDPFSDDNVMKQTEAVKEIINNKLSGHSAVNSDNQITITENAGSATGNDLEITTTDSPYLNFTVDQESVEEELGEYSFTVNSNFEDGDTLNIDGEEFTFSTSPNDGEIEIVEADTEVSESDAVKETLTNLKTKLESIDHWETVTVAGSQINFKEAAGQATGSAPTLGLSTSTDSNADISNLTVENESVAEVQGEYTLTIGNNQAFNGKEIEFNSEPGFKPGDEKAKINADDKLTFNLAEDPDFEKFELSSDVAFETTGAKWAAGPKLTVNAANNYSDSDFYRNSLENLWLKEFDDTGNYTERTYGGSGVDTGLAIEELDSGGYIMTGTSSSQDGQLSEIVGLDGSSKNWVTVLDQDLNIVDQEVETAEDPAQLTEIRKDGTAYSLFGKEADDTPVIYKLSESSGSWELTLENRFDSLNLENELSIAENNGEFLLTGNDSEGDLHNIFSSGQTTDLSTKDSSAAAITTLADGSTIIAANKDLLTGSGGSERNATVKKIDADGELIWENQLDALAGIDGMQVQDIQHTDDDNFILTGMRNGEMAVYELNKNGDTNWSKTYEGLSSLSIDQADDGNYLITGHRDLENAEELYQSNAKESNEIIADMTVLKVDSSSQGDLIWRRDYGADNETAGNAFPTLDGGAISIGTVSSYNQDKTDLNGNYTADKDTVIMKTDSSGSWEWDLNLGETDLDEQGIYDQGLHIEESYDAEGDFDGYIMSGLKDTEAGDKDIWTAKLEEVENPEAGEDKFELAWEKTYGVTGEETVGNITTTNDGGYVLTGSMVENGDRNLWAKKLDHDGSEVWSRNYGGSGSDSGNYIEQTADGGYIITGSSSSDDLGSSELQGSDDLLLVRLGENGEVQWSDLLGGSAADQGKSVREYEEGKYIVTGSSASTDGDLESRADNSKLDKESMWSLEYSRAFTEEIFSPEREAEKAAPIGTGKIFLDIAQAQIEFDWEENKVTKISAEAEQRTNARFGVQNGPNASHKTLTRIDNLRMEELGFNDGWLDGDFSDENYINQSLKKLDSAIGKLSSARSEIGAFTNRLEHSLNKTENYKTNLEASNSRIKDIDVAKEMMSQVRHQIIQQASLAMVAQVNQSMQTSLQLFN</sequence>
<keyword evidence="1" id="KW-0964">Secreted</keyword>
<dbReference type="EMBL" id="SNXX01000023">
    <property type="protein sequence ID" value="TDP89666.1"/>
    <property type="molecule type" value="Genomic_DNA"/>
</dbReference>
<dbReference type="GO" id="GO:0005198">
    <property type="term" value="F:structural molecule activity"/>
    <property type="evidence" value="ECO:0007669"/>
    <property type="project" value="UniProtKB-UniRule"/>
</dbReference>
<evidence type="ECO:0000256" key="1">
    <source>
        <dbReference type="RuleBase" id="RU362073"/>
    </source>
</evidence>
<keyword evidence="5" id="KW-0969">Cilium</keyword>
<organism evidence="5 6">
    <name type="scientific">Halanaerobium saccharolyticum</name>
    <dbReference type="NCBI Taxonomy" id="43595"/>
    <lineage>
        <taxon>Bacteria</taxon>
        <taxon>Bacillati</taxon>
        <taxon>Bacillota</taxon>
        <taxon>Clostridia</taxon>
        <taxon>Halanaerobiales</taxon>
        <taxon>Halanaerobiaceae</taxon>
        <taxon>Halanaerobium</taxon>
    </lineage>
</organism>
<feature type="domain" description="Flagellin N-terminal" evidence="3">
    <location>
        <begin position="8"/>
        <end position="140"/>
    </location>
</feature>
<dbReference type="Pfam" id="PF00669">
    <property type="entry name" value="Flagellin_N"/>
    <property type="match status" value="1"/>
</dbReference>
<dbReference type="Gene3D" id="1.20.1330.10">
    <property type="entry name" value="f41 fragment of flagellin, N-terminal domain"/>
    <property type="match status" value="2"/>
</dbReference>
<dbReference type="PRINTS" id="PR00207">
    <property type="entry name" value="FLAGELLIN"/>
</dbReference>
<keyword evidence="5" id="KW-0966">Cell projection</keyword>
<dbReference type="GO" id="GO:0005576">
    <property type="term" value="C:extracellular region"/>
    <property type="evidence" value="ECO:0007669"/>
    <property type="project" value="UniProtKB-SubCell"/>
</dbReference>
<dbReference type="GO" id="GO:0009288">
    <property type="term" value="C:bacterial-type flagellum"/>
    <property type="evidence" value="ECO:0007669"/>
    <property type="project" value="UniProtKB-SubCell"/>
</dbReference>
<keyword evidence="5" id="KW-0282">Flagellum</keyword>
<comment type="similarity">
    <text evidence="1">Belongs to the bacterial flagellin family.</text>
</comment>
<evidence type="ECO:0000259" key="3">
    <source>
        <dbReference type="Pfam" id="PF00669"/>
    </source>
</evidence>